<proteinExistence type="predicted"/>
<reference evidence="1" key="1">
    <citation type="submission" date="2018-02" db="EMBL/GenBank/DDBJ databases">
        <title>Rhizophora mucronata_Transcriptome.</title>
        <authorList>
            <person name="Meera S.P."/>
            <person name="Sreeshan A."/>
            <person name="Augustine A."/>
        </authorList>
    </citation>
    <scope>NUCLEOTIDE SEQUENCE</scope>
    <source>
        <tissue evidence="1">Leaf</tissue>
    </source>
</reference>
<evidence type="ECO:0000313" key="1">
    <source>
        <dbReference type="EMBL" id="MBX66484.1"/>
    </source>
</evidence>
<organism evidence="1">
    <name type="scientific">Rhizophora mucronata</name>
    <name type="common">Asiatic mangrove</name>
    <dbReference type="NCBI Taxonomy" id="61149"/>
    <lineage>
        <taxon>Eukaryota</taxon>
        <taxon>Viridiplantae</taxon>
        <taxon>Streptophyta</taxon>
        <taxon>Embryophyta</taxon>
        <taxon>Tracheophyta</taxon>
        <taxon>Spermatophyta</taxon>
        <taxon>Magnoliopsida</taxon>
        <taxon>eudicotyledons</taxon>
        <taxon>Gunneridae</taxon>
        <taxon>Pentapetalae</taxon>
        <taxon>rosids</taxon>
        <taxon>fabids</taxon>
        <taxon>Malpighiales</taxon>
        <taxon>Rhizophoraceae</taxon>
        <taxon>Rhizophora</taxon>
    </lineage>
</organism>
<accession>A0A2P2QHU6</accession>
<dbReference type="AlphaFoldDB" id="A0A2P2QHU6"/>
<dbReference type="EMBL" id="GGEC01086000">
    <property type="protein sequence ID" value="MBX66484.1"/>
    <property type="molecule type" value="Transcribed_RNA"/>
</dbReference>
<protein>
    <submittedName>
        <fullName evidence="1">Uncharacterized protein</fullName>
    </submittedName>
</protein>
<sequence length="27" mass="3307">MIPRFFVVIKNCYSWKNVLVLFTYVLL</sequence>
<name>A0A2P2QHU6_RHIMU</name>